<accession>G5QV51</accession>
<dbReference type="Gene3D" id="1.10.530.10">
    <property type="match status" value="1"/>
</dbReference>
<feature type="domain" description="Mannosyl-glycoprotein endo-beta-N-acetylglucosamidase-like" evidence="1">
    <location>
        <begin position="25"/>
        <end position="62"/>
    </location>
</feature>
<name>G5QV51_SALSE</name>
<sequence length="70" mass="8092">MGNYDKACNNTEAVRFIQKYKNDCEIIANQLEVPVEFILAVAAKESRYGQGRIATEYNNFFQCMVRHHCS</sequence>
<organism evidence="2 3">
    <name type="scientific">Salmonella enterica subsp. enterica serovar Senftenberg str. A4-543</name>
    <dbReference type="NCBI Taxonomy" id="913082"/>
    <lineage>
        <taxon>Bacteria</taxon>
        <taxon>Pseudomonadati</taxon>
        <taxon>Pseudomonadota</taxon>
        <taxon>Gammaproteobacteria</taxon>
        <taxon>Enterobacterales</taxon>
        <taxon>Enterobacteriaceae</taxon>
        <taxon>Salmonella</taxon>
    </lineage>
</organism>
<gene>
    <name evidence="2" type="ORF">LTSESEN_0503</name>
</gene>
<proteinExistence type="predicted"/>
<dbReference type="BioCyc" id="SENT913082:G120J-5034-MONOMER"/>
<reference evidence="2 3" key="1">
    <citation type="journal article" date="2011" name="BMC Genomics">
        <title>Genome sequencing reveals diversification of virulence factor content and possible host adaptation in distinct subpopulations of Salmonella enterica.</title>
        <authorList>
            <person name="den Bakker H.C."/>
            <person name="Moreno Switt A.I."/>
            <person name="Govoni G."/>
            <person name="Cummings C.A."/>
            <person name="Ranieri M.L."/>
            <person name="Degoricija L."/>
            <person name="Hoelzer K."/>
            <person name="Rodriguez-Rivera L.D."/>
            <person name="Brown S."/>
            <person name="Bolchacova E."/>
            <person name="Furtado M.R."/>
            <person name="Wiedmann M."/>
        </authorList>
    </citation>
    <scope>NUCLEOTIDE SEQUENCE [LARGE SCALE GENOMIC DNA]</scope>
    <source>
        <strain evidence="2 3">A4-543</strain>
    </source>
</reference>
<dbReference type="InterPro" id="IPR002901">
    <property type="entry name" value="MGlyc_endo_b_GlcNAc-like_dom"/>
</dbReference>
<comment type="caution">
    <text evidence="2">The sequence shown here is derived from an EMBL/GenBank/DDBJ whole genome shotgun (WGS) entry which is preliminary data.</text>
</comment>
<evidence type="ECO:0000313" key="2">
    <source>
        <dbReference type="EMBL" id="EHC94262.1"/>
    </source>
</evidence>
<dbReference type="GO" id="GO:0004040">
    <property type="term" value="F:amidase activity"/>
    <property type="evidence" value="ECO:0007669"/>
    <property type="project" value="InterPro"/>
</dbReference>
<evidence type="ECO:0000259" key="1">
    <source>
        <dbReference type="Pfam" id="PF01832"/>
    </source>
</evidence>
<protein>
    <recommendedName>
        <fullName evidence="1">Mannosyl-glycoprotein endo-beta-N-acetylglucosamidase-like domain-containing protein</fullName>
    </recommendedName>
</protein>
<dbReference type="Proteomes" id="UP000005065">
    <property type="component" value="Unassembled WGS sequence"/>
</dbReference>
<dbReference type="EMBL" id="AFCU01000167">
    <property type="protein sequence ID" value="EHC94262.1"/>
    <property type="molecule type" value="Genomic_DNA"/>
</dbReference>
<dbReference type="Pfam" id="PF01832">
    <property type="entry name" value="Glucosaminidase"/>
    <property type="match status" value="1"/>
</dbReference>
<evidence type="ECO:0000313" key="3">
    <source>
        <dbReference type="Proteomes" id="UP000005065"/>
    </source>
</evidence>
<dbReference type="AlphaFoldDB" id="G5QV51"/>